<reference evidence="4" key="1">
    <citation type="submission" date="2016-10" db="EMBL/GenBank/DDBJ databases">
        <authorList>
            <person name="Varghese N."/>
            <person name="Submissions S."/>
        </authorList>
    </citation>
    <scope>NUCLEOTIDE SEQUENCE [LARGE SCALE GENOMIC DNA]</scope>
    <source>
        <strain evidence="4">IBRC-M 10403</strain>
    </source>
</reference>
<dbReference type="InterPro" id="IPR041098">
    <property type="entry name" value="Rv2175c_C"/>
</dbReference>
<evidence type="ECO:0000259" key="2">
    <source>
        <dbReference type="Pfam" id="PF21531"/>
    </source>
</evidence>
<evidence type="ECO:0000313" key="3">
    <source>
        <dbReference type="EMBL" id="SDC48165.1"/>
    </source>
</evidence>
<organism evidence="3 4">
    <name type="scientific">Actinokineospora iranica</name>
    <dbReference type="NCBI Taxonomy" id="1271860"/>
    <lineage>
        <taxon>Bacteria</taxon>
        <taxon>Bacillati</taxon>
        <taxon>Actinomycetota</taxon>
        <taxon>Actinomycetes</taxon>
        <taxon>Pseudonocardiales</taxon>
        <taxon>Pseudonocardiaceae</taxon>
        <taxon>Actinokineospora</taxon>
    </lineage>
</organism>
<dbReference type="AlphaFoldDB" id="A0A1G6LZL3"/>
<dbReference type="GO" id="GO:0003677">
    <property type="term" value="F:DNA binding"/>
    <property type="evidence" value="ECO:0007669"/>
    <property type="project" value="InterPro"/>
</dbReference>
<proteinExistence type="predicted"/>
<evidence type="ECO:0000313" key="4">
    <source>
        <dbReference type="Proteomes" id="UP000199501"/>
    </source>
</evidence>
<dbReference type="Proteomes" id="UP000199501">
    <property type="component" value="Unassembled WGS sequence"/>
</dbReference>
<dbReference type="Pfam" id="PF18367">
    <property type="entry name" value="Rv2175c_C"/>
    <property type="match status" value="1"/>
</dbReference>
<feature type="domain" description="DNA-binding protein Rv2175c wHTH" evidence="2">
    <location>
        <begin position="20"/>
        <end position="76"/>
    </location>
</feature>
<keyword evidence="4" id="KW-1185">Reference proteome</keyword>
<protein>
    <submittedName>
        <fullName evidence="3">Uncharacterized protein</fullName>
    </submittedName>
</protein>
<name>A0A1G6LZL3_9PSEU</name>
<dbReference type="EMBL" id="FMZZ01000002">
    <property type="protein sequence ID" value="SDC48165.1"/>
    <property type="molecule type" value="Genomic_DNA"/>
</dbReference>
<feature type="domain" description="Rv2175c C-terminal" evidence="1">
    <location>
        <begin position="82"/>
        <end position="137"/>
    </location>
</feature>
<sequence>MWTEDCFPRAGVASLCPVSSIPAAADVLDPEVPVLSLPDVADRLDQPITRVHQALRDHHLLAIRRKGVLMVPADFLDENGIVKGLTGTITVLNDSGFSPDEMMRWLFTADDTLPGTPVDALRGDRGREVKRRAQALAF</sequence>
<gene>
    <name evidence="3" type="ORF">SAMN05216174_102293</name>
</gene>
<dbReference type="STRING" id="1271860.SAMN05216174_102293"/>
<evidence type="ECO:0000259" key="1">
    <source>
        <dbReference type="Pfam" id="PF18367"/>
    </source>
</evidence>
<dbReference type="Pfam" id="PF21531">
    <property type="entry name" value="Rv2175c_wHTH"/>
    <property type="match status" value="1"/>
</dbReference>
<accession>A0A1G6LZL3</accession>
<dbReference type="InterPro" id="IPR048576">
    <property type="entry name" value="Rv2175c_wHTH"/>
</dbReference>